<gene>
    <name evidence="2" type="ORF">AIOL_000210</name>
</gene>
<dbReference type="CDD" id="cd00570">
    <property type="entry name" value="GST_N_family"/>
    <property type="match status" value="1"/>
</dbReference>
<sequence length="235" mass="26706">MNIKLYSAWYCPFAQRTWIALEMLGLDYTYIEIDPYDKTEHWMEISRGKGQVPVVEFSDGKANRVRVPDSIRSLEFLNDLAAGQFWNNAPTLRADQRYWLDHINGWIVPQFYRFLKAPVGSAQSQESRTALSEGLASLETATVGRGSAIDAKHPGMLDVALFPFAYRMNLLLPYYKSFRPLAHASSLGDWFGEMCRSEDVRATSAQVEYYDDQLLQFYEPYAAGGGQEDVTTIAN</sequence>
<proteinExistence type="predicted"/>
<dbReference type="InterPro" id="IPR036282">
    <property type="entry name" value="Glutathione-S-Trfase_C_sf"/>
</dbReference>
<feature type="domain" description="GST N-terminal" evidence="1">
    <location>
        <begin position="1"/>
        <end position="85"/>
    </location>
</feature>
<protein>
    <submittedName>
        <fullName evidence="2">Glutathione S-transferase</fullName>
    </submittedName>
</protein>
<dbReference type="Gene3D" id="3.40.30.10">
    <property type="entry name" value="Glutaredoxin"/>
    <property type="match status" value="1"/>
</dbReference>
<dbReference type="STRING" id="1675527.AIOL_000210"/>
<dbReference type="OrthoDB" id="9795329at2"/>
<name>A0A0J9EEA9_9RHOB</name>
<accession>A0A0J9EEA9</accession>
<keyword evidence="2" id="KW-0808">Transferase</keyword>
<dbReference type="Proteomes" id="UP000037178">
    <property type="component" value="Unassembled WGS sequence"/>
</dbReference>
<dbReference type="AlphaFoldDB" id="A0A0J9EEA9"/>
<dbReference type="InterPro" id="IPR004045">
    <property type="entry name" value="Glutathione_S-Trfase_N"/>
</dbReference>
<dbReference type="Gene3D" id="1.20.1050.10">
    <property type="match status" value="1"/>
</dbReference>
<dbReference type="GO" id="GO:0016740">
    <property type="term" value="F:transferase activity"/>
    <property type="evidence" value="ECO:0007669"/>
    <property type="project" value="UniProtKB-KW"/>
</dbReference>
<dbReference type="PATRIC" id="fig|1675527.3.peg.250"/>
<dbReference type="InterPro" id="IPR036249">
    <property type="entry name" value="Thioredoxin-like_sf"/>
</dbReference>
<dbReference type="Pfam" id="PF13409">
    <property type="entry name" value="GST_N_2"/>
    <property type="match status" value="1"/>
</dbReference>
<keyword evidence="3" id="KW-1185">Reference proteome</keyword>
<dbReference type="SUPFAM" id="SSF47616">
    <property type="entry name" value="GST C-terminal domain-like"/>
    <property type="match status" value="1"/>
</dbReference>
<dbReference type="SUPFAM" id="SSF52833">
    <property type="entry name" value="Thioredoxin-like"/>
    <property type="match status" value="1"/>
</dbReference>
<dbReference type="PROSITE" id="PS50404">
    <property type="entry name" value="GST_NTER"/>
    <property type="match status" value="1"/>
</dbReference>
<reference evidence="2 3" key="1">
    <citation type="submission" date="2015-06" db="EMBL/GenBank/DDBJ databases">
        <title>Draft genome sequence of an Alphaproteobacteria species associated to the Mediterranean sponge Oscarella lobularis.</title>
        <authorList>
            <person name="Jourda C."/>
            <person name="Santini S."/>
            <person name="Claverie J.-M."/>
        </authorList>
    </citation>
    <scope>NUCLEOTIDE SEQUENCE [LARGE SCALE GENOMIC DNA]</scope>
    <source>
        <strain evidence="2">IGS</strain>
    </source>
</reference>
<dbReference type="GO" id="GO:0005737">
    <property type="term" value="C:cytoplasm"/>
    <property type="evidence" value="ECO:0007669"/>
    <property type="project" value="TreeGrafter"/>
</dbReference>
<dbReference type="InterPro" id="IPR050983">
    <property type="entry name" value="GST_Omega/HSP26"/>
</dbReference>
<evidence type="ECO:0000313" key="3">
    <source>
        <dbReference type="Proteomes" id="UP000037178"/>
    </source>
</evidence>
<dbReference type="PANTHER" id="PTHR43968:SF6">
    <property type="entry name" value="GLUTATHIONE S-TRANSFERASE OMEGA"/>
    <property type="match status" value="1"/>
</dbReference>
<evidence type="ECO:0000259" key="1">
    <source>
        <dbReference type="PROSITE" id="PS50404"/>
    </source>
</evidence>
<dbReference type="PANTHER" id="PTHR43968">
    <property type="match status" value="1"/>
</dbReference>
<organism evidence="2 3">
    <name type="scientific">Candidatus Rhodobacter oscarellae</name>
    <dbReference type="NCBI Taxonomy" id="1675527"/>
    <lineage>
        <taxon>Bacteria</taxon>
        <taxon>Pseudomonadati</taxon>
        <taxon>Pseudomonadota</taxon>
        <taxon>Alphaproteobacteria</taxon>
        <taxon>Rhodobacterales</taxon>
        <taxon>Rhodobacter group</taxon>
        <taxon>Rhodobacter</taxon>
    </lineage>
</organism>
<comment type="caution">
    <text evidence="2">The sequence shown here is derived from an EMBL/GenBank/DDBJ whole genome shotgun (WGS) entry which is preliminary data.</text>
</comment>
<dbReference type="EMBL" id="LFTY01000001">
    <property type="protein sequence ID" value="KMW60059.1"/>
    <property type="molecule type" value="Genomic_DNA"/>
</dbReference>
<dbReference type="RefSeq" id="WP_049641188.1">
    <property type="nucleotide sequence ID" value="NZ_LFTY01000001.1"/>
</dbReference>
<dbReference type="CDD" id="cd00299">
    <property type="entry name" value="GST_C_family"/>
    <property type="match status" value="1"/>
</dbReference>
<evidence type="ECO:0000313" key="2">
    <source>
        <dbReference type="EMBL" id="KMW60059.1"/>
    </source>
</evidence>